<keyword evidence="3" id="KW-0067">ATP-binding</keyword>
<dbReference type="InterPro" id="IPR000719">
    <property type="entry name" value="Prot_kinase_dom"/>
</dbReference>
<dbReference type="Gene3D" id="1.10.510.10">
    <property type="entry name" value="Transferase(Phosphotransferase) domain 1"/>
    <property type="match status" value="1"/>
</dbReference>
<feature type="compositionally biased region" description="Low complexity" evidence="4">
    <location>
        <begin position="1256"/>
        <end position="1265"/>
    </location>
</feature>
<feature type="compositionally biased region" description="Low complexity" evidence="4">
    <location>
        <begin position="1539"/>
        <end position="1548"/>
    </location>
</feature>
<evidence type="ECO:0000313" key="6">
    <source>
        <dbReference type="EMBL" id="KAG2487044.1"/>
    </source>
</evidence>
<feature type="domain" description="Protein kinase" evidence="5">
    <location>
        <begin position="886"/>
        <end position="1215"/>
    </location>
</feature>
<comment type="similarity">
    <text evidence="1">Belongs to the protein kinase superfamily. CMGC Ser/Thr protein kinase family. CDC2/CDKX subfamily.</text>
</comment>
<dbReference type="GO" id="GO:0005524">
    <property type="term" value="F:ATP binding"/>
    <property type="evidence" value="ECO:0007669"/>
    <property type="project" value="UniProtKB-KW"/>
</dbReference>
<dbReference type="InterPro" id="IPR050108">
    <property type="entry name" value="CDK"/>
</dbReference>
<dbReference type="InterPro" id="IPR008271">
    <property type="entry name" value="Ser/Thr_kinase_AS"/>
</dbReference>
<feature type="compositionally biased region" description="Pro residues" evidence="4">
    <location>
        <begin position="1169"/>
        <end position="1184"/>
    </location>
</feature>
<reference evidence="6" key="1">
    <citation type="journal article" date="2020" name="bioRxiv">
        <title>Comparative genomics of Chlamydomonas.</title>
        <authorList>
            <person name="Craig R.J."/>
            <person name="Hasan A.R."/>
            <person name="Ness R.W."/>
            <person name="Keightley P.D."/>
        </authorList>
    </citation>
    <scope>NUCLEOTIDE SEQUENCE</scope>
    <source>
        <strain evidence="6">CCAP 11/70</strain>
    </source>
</reference>
<accession>A0A836BTP1</accession>
<feature type="region of interest" description="Disordered" evidence="4">
    <location>
        <begin position="299"/>
        <end position="330"/>
    </location>
</feature>
<feature type="region of interest" description="Disordered" evidence="4">
    <location>
        <begin position="465"/>
        <end position="654"/>
    </location>
</feature>
<evidence type="ECO:0000313" key="7">
    <source>
        <dbReference type="Proteomes" id="UP000612055"/>
    </source>
</evidence>
<feature type="region of interest" description="Disordered" evidence="4">
    <location>
        <begin position="21"/>
        <end position="48"/>
    </location>
</feature>
<comment type="caution">
    <text evidence="6">The sequence shown here is derived from an EMBL/GenBank/DDBJ whole genome shotgun (WGS) entry which is preliminary data.</text>
</comment>
<feature type="compositionally biased region" description="Gly residues" evidence="4">
    <location>
        <begin position="371"/>
        <end position="382"/>
    </location>
</feature>
<dbReference type="EMBL" id="JAEHOE010000102">
    <property type="protein sequence ID" value="KAG2487044.1"/>
    <property type="molecule type" value="Genomic_DNA"/>
</dbReference>
<gene>
    <name evidence="6" type="ORF">HYH03_014290</name>
</gene>
<feature type="compositionally biased region" description="Basic residues" evidence="4">
    <location>
        <begin position="830"/>
        <end position="840"/>
    </location>
</feature>
<feature type="region of interest" description="Disordered" evidence="4">
    <location>
        <begin position="222"/>
        <end position="265"/>
    </location>
</feature>
<feature type="region of interest" description="Disordered" evidence="4">
    <location>
        <begin position="156"/>
        <end position="201"/>
    </location>
</feature>
<organism evidence="6 7">
    <name type="scientific">Edaphochlamys debaryana</name>
    <dbReference type="NCBI Taxonomy" id="47281"/>
    <lineage>
        <taxon>Eukaryota</taxon>
        <taxon>Viridiplantae</taxon>
        <taxon>Chlorophyta</taxon>
        <taxon>core chlorophytes</taxon>
        <taxon>Chlorophyceae</taxon>
        <taxon>CS clade</taxon>
        <taxon>Chlamydomonadales</taxon>
        <taxon>Chlamydomonadales incertae sedis</taxon>
        <taxon>Edaphochlamys</taxon>
    </lineage>
</organism>
<feature type="region of interest" description="Disordered" evidence="4">
    <location>
        <begin position="115"/>
        <end position="135"/>
    </location>
</feature>
<evidence type="ECO:0000256" key="1">
    <source>
        <dbReference type="ARBA" id="ARBA00006485"/>
    </source>
</evidence>
<feature type="region of interest" description="Disordered" evidence="4">
    <location>
        <begin position="811"/>
        <end position="853"/>
    </location>
</feature>
<proteinExistence type="inferred from homology"/>
<feature type="compositionally biased region" description="Gly residues" evidence="4">
    <location>
        <begin position="1266"/>
        <end position="1276"/>
    </location>
</feature>
<dbReference type="GO" id="GO:0004674">
    <property type="term" value="F:protein serine/threonine kinase activity"/>
    <property type="evidence" value="ECO:0007669"/>
    <property type="project" value="TreeGrafter"/>
</dbReference>
<dbReference type="InterPro" id="IPR011009">
    <property type="entry name" value="Kinase-like_dom_sf"/>
</dbReference>
<dbReference type="PANTHER" id="PTHR24056">
    <property type="entry name" value="CELL DIVISION PROTEIN KINASE"/>
    <property type="match status" value="1"/>
</dbReference>
<keyword evidence="2" id="KW-0547">Nucleotide-binding</keyword>
<feature type="compositionally biased region" description="Polar residues" evidence="4">
    <location>
        <begin position="24"/>
        <end position="48"/>
    </location>
</feature>
<feature type="compositionally biased region" description="Gly residues" evidence="4">
    <location>
        <begin position="1120"/>
        <end position="1150"/>
    </location>
</feature>
<dbReference type="SUPFAM" id="SSF56112">
    <property type="entry name" value="Protein kinase-like (PK-like)"/>
    <property type="match status" value="1"/>
</dbReference>
<name>A0A836BTP1_9CHLO</name>
<feature type="region of interest" description="Disordered" evidence="4">
    <location>
        <begin position="1098"/>
        <end position="1211"/>
    </location>
</feature>
<feature type="compositionally biased region" description="Acidic residues" evidence="4">
    <location>
        <begin position="241"/>
        <end position="254"/>
    </location>
</feature>
<feature type="compositionally biased region" description="Basic and acidic residues" evidence="4">
    <location>
        <begin position="841"/>
        <end position="853"/>
    </location>
</feature>
<dbReference type="Pfam" id="PF00069">
    <property type="entry name" value="Pkinase"/>
    <property type="match status" value="1"/>
</dbReference>
<feature type="compositionally biased region" description="Low complexity" evidence="4">
    <location>
        <begin position="302"/>
        <end position="314"/>
    </location>
</feature>
<dbReference type="PROSITE" id="PS00108">
    <property type="entry name" value="PROTEIN_KINASE_ST"/>
    <property type="match status" value="1"/>
</dbReference>
<protein>
    <recommendedName>
        <fullName evidence="5">Protein kinase domain-containing protein</fullName>
    </recommendedName>
</protein>
<feature type="compositionally biased region" description="Low complexity" evidence="4">
    <location>
        <begin position="115"/>
        <end position="131"/>
    </location>
</feature>
<feature type="region of interest" description="Disordered" evidence="4">
    <location>
        <begin position="1240"/>
        <end position="1337"/>
    </location>
</feature>
<evidence type="ECO:0000259" key="5">
    <source>
        <dbReference type="PROSITE" id="PS50011"/>
    </source>
</evidence>
<dbReference type="PROSITE" id="PS50011">
    <property type="entry name" value="PROTEIN_KINASE_DOM"/>
    <property type="match status" value="1"/>
</dbReference>
<feature type="compositionally biased region" description="Low complexity" evidence="4">
    <location>
        <begin position="1151"/>
        <end position="1168"/>
    </location>
</feature>
<evidence type="ECO:0000256" key="4">
    <source>
        <dbReference type="SAM" id="MobiDB-lite"/>
    </source>
</evidence>
<feature type="region of interest" description="Disordered" evidence="4">
    <location>
        <begin position="1514"/>
        <end position="1550"/>
    </location>
</feature>
<dbReference type="GO" id="GO:0005634">
    <property type="term" value="C:nucleus"/>
    <property type="evidence" value="ECO:0007669"/>
    <property type="project" value="TreeGrafter"/>
</dbReference>
<feature type="compositionally biased region" description="Low complexity" evidence="4">
    <location>
        <begin position="1185"/>
        <end position="1195"/>
    </location>
</feature>
<feature type="region of interest" description="Disordered" evidence="4">
    <location>
        <begin position="342"/>
        <end position="418"/>
    </location>
</feature>
<feature type="compositionally biased region" description="Pro residues" evidence="4">
    <location>
        <begin position="601"/>
        <end position="625"/>
    </location>
</feature>
<dbReference type="Proteomes" id="UP000612055">
    <property type="component" value="Unassembled WGS sequence"/>
</dbReference>
<evidence type="ECO:0000256" key="3">
    <source>
        <dbReference type="ARBA" id="ARBA00022840"/>
    </source>
</evidence>
<feature type="compositionally biased region" description="Low complexity" evidence="4">
    <location>
        <begin position="168"/>
        <end position="188"/>
    </location>
</feature>
<evidence type="ECO:0000256" key="2">
    <source>
        <dbReference type="ARBA" id="ARBA00022741"/>
    </source>
</evidence>
<sequence length="1697" mass="171798">MERSSPAPLALRLAKQGHEDVLSQMCSPSRRTSGSSYPPSEASTPASVTSVCSTMRLTNYGADMNRDFEVITLLEDRLGREVEHEELRAAIANFALVHGVLPSVRQLALELVAGEGRSSSGGSSGGKQSTSVALTPDKPIYFGPARALYTSESPGVGLSEGLHGGDESSPAPFLTSPSLSPSAPEASLDANGWGASGTPETGARRELTWAGLPMPSDVVLSNSVLGATSDPGAQPVTDGQAGEDAEASGDDATGDEGRQLPTLKPFIPGLNLRGIKKRSPLSRGAGAGLALAETAGGGAGPNTGAANPGASAGPAPGGPQAGPDTFRGSPTEMLRLLLPSACKPRNNSSHNGAPQHHSFTAGGASYHNSGAGAGVGAGGRDGAGSFSSLGGLQPMPLRDWGDSDRTHPPRGPQQAGQLPTGVVAEWAAAAAVATGVGPAGGEAVPGGERCQGLEQAMAQVPPVSPRLSMDHLDQSASGPRRHTPTKTAGKASDTALPGELWRGSAAAAVGGGGAGPVPRLRPLGDPSPAAHPAQAEGPSGKPSAGAGGKAVVEAGDEAGGESPADCALRRDTPSKATGARPGLGLNLGAITPSRIAVPHPDLSPTPKPTPSRSPAHSPSPVPPLRLPTNLTSSGSFPAARPSTRRHGPPRAGGASLALSLSLAAAQAGGTGAGNVPPLPLALAAAAASAGAHLRSSGVPSGARTRRLSICLPSALVYGEGPLTTRRLVATATRGVTSHALCTVFWAESEDELEEYDSEEDLHGSDYDEAALYGNEYGLGDPAAVASSAATLEAAEAASLVFTAAAAAAASSVDAGQHSTQAPLRAGGGRRGMRVRRRARHGRDQPDAEADGERCGGGLVLPEELWDAWERLSDGPKGRQYRLLESLTHVERLSCTSYSTVSKASHEGKPVVVKIYDVAERDKLANAFAEIGVLLHLAGWPGAVRLLDYGRHEDKVMLMLESCDHSLKDWCDSQRFDVATGPEYILDCLKLWCTLAELMAELHERWHVAHCDLKPGNVLLSGGRLRLADFGESMLFNGTPLLLDQARGTVPYQPPEMVAGHCVDARKADVWALGCILYEMITGELLFKGNNDCLRAVAGASSGNGGGASGRSRQKRRSRGTAGGGSFSGGGGEGGAGSNGGGPASSGGGADASGAEAAAAAAAELGHVPMAPPPPPPGAVPPRVPRLPLGLARLPGMQPPANQPQLQPPQPLQPTFLLGGLTGRSLELIAEGCGTETCSTAANSSRAPTESWAGPSAANTARSTATAGGGGGYGGGAPYDTARSSVQPYDTARSAPYGNAPYDTARSAASGSTAAGGAGGGGWPPPPPPSAGTARSVADSEWSLAPVPSFQALAVGAAAAMPPPPLPAYRRLRHSVGTQCTDTAGPDWLSTEEADRLRIMADEPPSFVTPPPAAPASAPVSNRSCSGRSGAGCEAGVRVGVDEASGGGAGAGGVEEALAYKPRLLSGADGPSLCDDVLRLLGCLLVEDTARPSMRRVAALAAEVLARHLPPDEAPPAGLSAIGQPWATPGPSLPPPAPAPTATQTLGAARPAEAPLDVPQVPRAVLRPPALQLQLQPSFEAEEELAAEAEAAAQALAGLELAEAAAPAVTANARPVSLTQLVGLETRDQQPVSSSHQRLFLPPLPPQPAAAAPGAGVGLGGARAMSLFEFCQPLLTTRGARPMSRSWQRFLAQPQNQS</sequence>
<dbReference type="SMART" id="SM00220">
    <property type="entry name" value="S_TKc"/>
    <property type="match status" value="1"/>
</dbReference>
<keyword evidence="7" id="KW-1185">Reference proteome</keyword>
<dbReference type="OrthoDB" id="10252171at2759"/>
<feature type="compositionally biased region" description="Low complexity" evidence="4">
    <location>
        <begin position="537"/>
        <end position="553"/>
    </location>
</feature>
<feature type="compositionally biased region" description="Pro residues" evidence="4">
    <location>
        <begin position="1196"/>
        <end position="1211"/>
    </location>
</feature>